<dbReference type="InterPro" id="IPR029058">
    <property type="entry name" value="AB_hydrolase_fold"/>
</dbReference>
<sequence>MGDTGAPTSTERSALLDAPDTSHLAVLDTLLSTHAIHASQPRKSLWLTTHLLALPPLYAYWHITALLPSWRPLPTWSIKRTVGIKLIRYVSRTFFVGNSLPRPDVSQELTKSQLRELERYAARVVWIPPVDLEGVGEPVRGWAEGAGVRPERVRGFWMGENVELPADQEREKGKVMLFLHGGSYIVRPPLLPPQLHLTSKQTGSGHPAQLTSFLPLQSLKHSLTLRAALGIDYRLSATAPNPAVNPFPAALLDALAGFRYLLSLGFAPGQIIIAGDSAGGNLALALVKYLVEVDQLGALLAGLVLLSPWSDMTDSHHSPACSLVRNYRTDYILGLEAGMGTYSVHAFCRHVSPWSAWVSPAAKRPSPAGAASTIGTEGEAAAAAKYPEGTFLHWPRTLLLPGEREMIIDEIRTLRTRMERDGVPLTYREWDGCPHDFLSFWFMEPERTEAVRFVCRWVDEVEELEVPVVPGR</sequence>
<evidence type="ECO:0000313" key="5">
    <source>
        <dbReference type="EMBL" id="KZO89700.1"/>
    </source>
</evidence>
<keyword evidence="2 5" id="KW-0378">Hydrolase</keyword>
<dbReference type="SUPFAM" id="SSF53474">
    <property type="entry name" value="alpha/beta-Hydrolases"/>
    <property type="match status" value="1"/>
</dbReference>
<dbReference type="Proteomes" id="UP000076738">
    <property type="component" value="Unassembled WGS sequence"/>
</dbReference>
<dbReference type="OrthoDB" id="2152029at2759"/>
<dbReference type="PANTHER" id="PTHR48081:SF8">
    <property type="entry name" value="ALPHA_BETA HYDROLASE FOLD-3 DOMAIN-CONTAINING PROTEIN-RELATED"/>
    <property type="match status" value="1"/>
</dbReference>
<dbReference type="Pfam" id="PF07859">
    <property type="entry name" value="Abhydrolase_3"/>
    <property type="match status" value="1"/>
</dbReference>
<protein>
    <submittedName>
        <fullName evidence="5">Alpha/beta-hydrolase</fullName>
    </submittedName>
</protein>
<organism evidence="5 6">
    <name type="scientific">Calocera viscosa (strain TUFC12733)</name>
    <dbReference type="NCBI Taxonomy" id="1330018"/>
    <lineage>
        <taxon>Eukaryota</taxon>
        <taxon>Fungi</taxon>
        <taxon>Dikarya</taxon>
        <taxon>Basidiomycota</taxon>
        <taxon>Agaricomycotina</taxon>
        <taxon>Dacrymycetes</taxon>
        <taxon>Dacrymycetales</taxon>
        <taxon>Dacrymycetaceae</taxon>
        <taxon>Calocera</taxon>
    </lineage>
</organism>
<proteinExistence type="inferred from homology"/>
<dbReference type="EMBL" id="KV417370">
    <property type="protein sequence ID" value="KZO89700.1"/>
    <property type="molecule type" value="Genomic_DNA"/>
</dbReference>
<dbReference type="PROSITE" id="PS01174">
    <property type="entry name" value="LIPASE_GDXG_SER"/>
    <property type="match status" value="1"/>
</dbReference>
<name>A0A167FP88_CALVF</name>
<dbReference type="InterPro" id="IPR013094">
    <property type="entry name" value="AB_hydrolase_3"/>
</dbReference>
<dbReference type="STRING" id="1330018.A0A167FP88"/>
<dbReference type="GO" id="GO:0016787">
    <property type="term" value="F:hydrolase activity"/>
    <property type="evidence" value="ECO:0007669"/>
    <property type="project" value="UniProtKB-KW"/>
</dbReference>
<evidence type="ECO:0000259" key="4">
    <source>
        <dbReference type="Pfam" id="PF07859"/>
    </source>
</evidence>
<evidence type="ECO:0000313" key="6">
    <source>
        <dbReference type="Proteomes" id="UP000076738"/>
    </source>
</evidence>
<gene>
    <name evidence="5" type="ORF">CALVIDRAFT_569697</name>
</gene>
<feature type="active site" evidence="3">
    <location>
        <position position="277"/>
    </location>
</feature>
<evidence type="ECO:0000256" key="2">
    <source>
        <dbReference type="ARBA" id="ARBA00022801"/>
    </source>
</evidence>
<feature type="domain" description="Alpha/beta hydrolase fold-3" evidence="4">
    <location>
        <begin position="229"/>
        <end position="438"/>
    </location>
</feature>
<evidence type="ECO:0000256" key="1">
    <source>
        <dbReference type="ARBA" id="ARBA00010515"/>
    </source>
</evidence>
<evidence type="ECO:0000256" key="3">
    <source>
        <dbReference type="PROSITE-ProRule" id="PRU10038"/>
    </source>
</evidence>
<accession>A0A167FP88</accession>
<comment type="similarity">
    <text evidence="1">Belongs to the 'GDXG' lipolytic enzyme family.</text>
</comment>
<dbReference type="Gene3D" id="3.40.50.1820">
    <property type="entry name" value="alpha/beta hydrolase"/>
    <property type="match status" value="1"/>
</dbReference>
<dbReference type="InterPro" id="IPR050300">
    <property type="entry name" value="GDXG_lipolytic_enzyme"/>
</dbReference>
<dbReference type="InterPro" id="IPR033140">
    <property type="entry name" value="Lipase_GDXG_put_SER_AS"/>
</dbReference>
<keyword evidence="6" id="KW-1185">Reference proteome</keyword>
<reference evidence="5 6" key="1">
    <citation type="journal article" date="2016" name="Mol. Biol. Evol.">
        <title>Comparative Genomics of Early-Diverging Mushroom-Forming Fungi Provides Insights into the Origins of Lignocellulose Decay Capabilities.</title>
        <authorList>
            <person name="Nagy L.G."/>
            <person name="Riley R."/>
            <person name="Tritt A."/>
            <person name="Adam C."/>
            <person name="Daum C."/>
            <person name="Floudas D."/>
            <person name="Sun H."/>
            <person name="Yadav J.S."/>
            <person name="Pangilinan J."/>
            <person name="Larsson K.H."/>
            <person name="Matsuura K."/>
            <person name="Barry K."/>
            <person name="Labutti K."/>
            <person name="Kuo R."/>
            <person name="Ohm R.A."/>
            <person name="Bhattacharya S.S."/>
            <person name="Shirouzu T."/>
            <person name="Yoshinaga Y."/>
            <person name="Martin F.M."/>
            <person name="Grigoriev I.V."/>
            <person name="Hibbett D.S."/>
        </authorList>
    </citation>
    <scope>NUCLEOTIDE SEQUENCE [LARGE SCALE GENOMIC DNA]</scope>
    <source>
        <strain evidence="5 6">TUFC12733</strain>
    </source>
</reference>
<dbReference type="AlphaFoldDB" id="A0A167FP88"/>
<dbReference type="PANTHER" id="PTHR48081">
    <property type="entry name" value="AB HYDROLASE SUPERFAMILY PROTEIN C4A8.06C"/>
    <property type="match status" value="1"/>
</dbReference>